<sequence length="430" mass="47096">MPQAPRIVVPAAALLPHPPNDTPPPVPSPATADDEARPYTLVPPPKPLADKVADLNIEDPKLEQRKLQHKSAAKHPLLLRATHRELLEDLRGEEPPPVVYLDSRGPNYGKTTQMGLLSEALPRDVLRLDFGPMHPLLRRGLYVEWLPDEEVGTVPSISRGLLYRFLATNIPGKLSAEGETVPDPASSLLHELKLPGAGASLFDDLVATLQDSTPEAACGLLAPLLDACYSGDLGCRIVAFYDGLDSSMPFPEGYVESLGSKGKRDVTWASMYYINDYYDAERAIPVEHLAWTKPLFTPEGDLRLLPAGSTIVASSSNGDYPVSRGIRNDAHMRLRRNTTEAGGKIVKLHAYDEGEFMAVMQGAMAYNLGIFSGWAYNEEQFEKFVASGDDFEVERDFEKIGKALNIATARDIGVRSQLVPGEVFKTLMIV</sequence>
<organism evidence="2 3">
    <name type="scientific">Tetraparma gracilis</name>
    <dbReference type="NCBI Taxonomy" id="2962635"/>
    <lineage>
        <taxon>Eukaryota</taxon>
        <taxon>Sar</taxon>
        <taxon>Stramenopiles</taxon>
        <taxon>Ochrophyta</taxon>
        <taxon>Bolidophyceae</taxon>
        <taxon>Parmales</taxon>
        <taxon>Triparmaceae</taxon>
        <taxon>Tetraparma</taxon>
    </lineage>
</organism>
<accession>A0ABQ6MB72</accession>
<proteinExistence type="predicted"/>
<protein>
    <submittedName>
        <fullName evidence="2">Uncharacterized protein</fullName>
    </submittedName>
</protein>
<evidence type="ECO:0000256" key="1">
    <source>
        <dbReference type="SAM" id="MobiDB-lite"/>
    </source>
</evidence>
<evidence type="ECO:0000313" key="2">
    <source>
        <dbReference type="EMBL" id="GMI22858.1"/>
    </source>
</evidence>
<evidence type="ECO:0000313" key="3">
    <source>
        <dbReference type="Proteomes" id="UP001165060"/>
    </source>
</evidence>
<feature type="region of interest" description="Disordered" evidence="1">
    <location>
        <begin position="1"/>
        <end position="48"/>
    </location>
</feature>
<dbReference type="Proteomes" id="UP001165060">
    <property type="component" value="Unassembled WGS sequence"/>
</dbReference>
<gene>
    <name evidence="2" type="ORF">TeGR_g14346</name>
</gene>
<feature type="compositionally biased region" description="Pro residues" evidence="1">
    <location>
        <begin position="16"/>
        <end position="28"/>
    </location>
</feature>
<comment type="caution">
    <text evidence="2">The sequence shown here is derived from an EMBL/GenBank/DDBJ whole genome shotgun (WGS) entry which is preliminary data.</text>
</comment>
<keyword evidence="3" id="KW-1185">Reference proteome</keyword>
<name>A0ABQ6MB72_9STRA</name>
<reference evidence="2 3" key="1">
    <citation type="journal article" date="2023" name="Commun. Biol.">
        <title>Genome analysis of Parmales, the sister group of diatoms, reveals the evolutionary specialization of diatoms from phago-mixotrophs to photoautotrophs.</title>
        <authorList>
            <person name="Ban H."/>
            <person name="Sato S."/>
            <person name="Yoshikawa S."/>
            <person name="Yamada K."/>
            <person name="Nakamura Y."/>
            <person name="Ichinomiya M."/>
            <person name="Sato N."/>
            <person name="Blanc-Mathieu R."/>
            <person name="Endo H."/>
            <person name="Kuwata A."/>
            <person name="Ogata H."/>
        </authorList>
    </citation>
    <scope>NUCLEOTIDE SEQUENCE [LARGE SCALE GENOMIC DNA]</scope>
</reference>
<dbReference type="EMBL" id="BRYB01001309">
    <property type="protein sequence ID" value="GMI22858.1"/>
    <property type="molecule type" value="Genomic_DNA"/>
</dbReference>